<comment type="caution">
    <text evidence="2">The sequence shown here is derived from an EMBL/GenBank/DDBJ whole genome shotgun (WGS) entry which is preliminary data.</text>
</comment>
<feature type="region of interest" description="Disordered" evidence="1">
    <location>
        <begin position="556"/>
        <end position="578"/>
    </location>
</feature>
<dbReference type="SUPFAM" id="SSF52047">
    <property type="entry name" value="RNI-like"/>
    <property type="match status" value="1"/>
</dbReference>
<evidence type="ECO:0000313" key="2">
    <source>
        <dbReference type="EMBL" id="CAK9036971.1"/>
    </source>
</evidence>
<dbReference type="SMART" id="SM00368">
    <property type="entry name" value="LRR_RI"/>
    <property type="match status" value="2"/>
</dbReference>
<organism evidence="2 3">
    <name type="scientific">Durusdinium trenchii</name>
    <dbReference type="NCBI Taxonomy" id="1381693"/>
    <lineage>
        <taxon>Eukaryota</taxon>
        <taxon>Sar</taxon>
        <taxon>Alveolata</taxon>
        <taxon>Dinophyceae</taxon>
        <taxon>Suessiales</taxon>
        <taxon>Symbiodiniaceae</taxon>
        <taxon>Durusdinium</taxon>
    </lineage>
</organism>
<feature type="region of interest" description="Disordered" evidence="1">
    <location>
        <begin position="469"/>
        <end position="503"/>
    </location>
</feature>
<protein>
    <submittedName>
        <fullName evidence="2">Uncharacterized protein</fullName>
    </submittedName>
</protein>
<dbReference type="Proteomes" id="UP001642484">
    <property type="component" value="Unassembled WGS sequence"/>
</dbReference>
<accession>A0ABP0LCV2</accession>
<evidence type="ECO:0000256" key="1">
    <source>
        <dbReference type="SAM" id="MobiDB-lite"/>
    </source>
</evidence>
<reference evidence="2 3" key="1">
    <citation type="submission" date="2024-02" db="EMBL/GenBank/DDBJ databases">
        <authorList>
            <person name="Chen Y."/>
            <person name="Shah S."/>
            <person name="Dougan E. K."/>
            <person name="Thang M."/>
            <person name="Chan C."/>
        </authorList>
    </citation>
    <scope>NUCLEOTIDE SEQUENCE [LARGE SCALE GENOMIC DNA]</scope>
</reference>
<sequence length="578" mass="65147">MPRTRSRRGRLHASPRVSLSSRQKGADAFKHACFRLGRQPTNDILADLRDHGALVLDIQLCRDLEPLLIFLKDCPLGIHQVMIYDGNLFFGSEASYQVQLWRLMRALAAFSSLRGTGLAVLELTGLPISFEGQGISLLNRCLAQTPSLQRLHLEGCGLQDRGLGQLLPHLGRRLTKLSHLSLAQNSLRDLRLVARLLQARASAQQKRQVVPLNVLDLSKNPWLGARRSNRTLRPWQRREMQSVMPISREDLLRVICLALRNGLLVKKVRLRYMGLRRDDLRPLQQMLRSELANLHAGYRRHFPLAELSLEGNPLEAAVLAAITHALQQLSPSSFWPTWKEPMSGKEFPDEGLLELGTAAPLELGRNRLRRTQSQPSFATTSPEIVERKALSEGDVEDSMDFRPREKTIKEFQEDLQILSDFLEARFRPRHSQRTRHENRASSEDSGMDVIATIPDMGMDFGFGPPVLHGTYSHTDTPPDTSVVEATDEHAGTDSSRREAPPNRLDHHARMQQMLRHLHLLAGEGEVPVEPVLRIALDAVNSEASFQDAEAQLQNLMRRESSDDASEEDTVGMRRSHSV</sequence>
<keyword evidence="3" id="KW-1185">Reference proteome</keyword>
<feature type="compositionally biased region" description="Basic and acidic residues" evidence="1">
    <location>
        <begin position="486"/>
        <end position="503"/>
    </location>
</feature>
<dbReference type="EMBL" id="CAXAMN010012002">
    <property type="protein sequence ID" value="CAK9036971.1"/>
    <property type="molecule type" value="Genomic_DNA"/>
</dbReference>
<dbReference type="InterPro" id="IPR032675">
    <property type="entry name" value="LRR_dom_sf"/>
</dbReference>
<proteinExistence type="predicted"/>
<dbReference type="Gene3D" id="3.80.10.10">
    <property type="entry name" value="Ribonuclease Inhibitor"/>
    <property type="match status" value="1"/>
</dbReference>
<evidence type="ECO:0000313" key="3">
    <source>
        <dbReference type="Proteomes" id="UP001642484"/>
    </source>
</evidence>
<gene>
    <name evidence="2" type="ORF">CCMP2556_LOCUS20497</name>
</gene>
<name>A0ABP0LCV2_9DINO</name>